<reference evidence="2 3" key="1">
    <citation type="submission" date="2023-07" db="EMBL/GenBank/DDBJ databases">
        <title>Sequencing the genomes of 1000 actinobacteria strains.</title>
        <authorList>
            <person name="Klenk H.-P."/>
        </authorList>
    </citation>
    <scope>NUCLEOTIDE SEQUENCE [LARGE SCALE GENOMIC DNA]</scope>
    <source>
        <strain evidence="2 3">DSM 46740</strain>
    </source>
</reference>
<dbReference type="EMBL" id="JAUSQU010000001">
    <property type="protein sequence ID" value="MDP9845323.1"/>
    <property type="molecule type" value="Genomic_DNA"/>
</dbReference>
<sequence length="30" mass="3097">MPPCEPDGEAGSLAFPASEFPRPRGPVPTS</sequence>
<proteinExistence type="predicted"/>
<evidence type="ECO:0000256" key="1">
    <source>
        <dbReference type="SAM" id="MobiDB-lite"/>
    </source>
</evidence>
<gene>
    <name evidence="2" type="ORF">J2853_004534</name>
</gene>
<dbReference type="Proteomes" id="UP001225356">
    <property type="component" value="Unassembled WGS sequence"/>
</dbReference>
<feature type="region of interest" description="Disordered" evidence="1">
    <location>
        <begin position="1"/>
        <end position="30"/>
    </location>
</feature>
<name>A0ABT9QEZ7_9ACTN</name>
<protein>
    <submittedName>
        <fullName evidence="2">Uncharacterized protein</fullName>
    </submittedName>
</protein>
<organism evidence="2 3">
    <name type="scientific">Streptosporangium lutulentum</name>
    <dbReference type="NCBI Taxonomy" id="1461250"/>
    <lineage>
        <taxon>Bacteria</taxon>
        <taxon>Bacillati</taxon>
        <taxon>Actinomycetota</taxon>
        <taxon>Actinomycetes</taxon>
        <taxon>Streptosporangiales</taxon>
        <taxon>Streptosporangiaceae</taxon>
        <taxon>Streptosporangium</taxon>
    </lineage>
</organism>
<accession>A0ABT9QEZ7</accession>
<evidence type="ECO:0000313" key="2">
    <source>
        <dbReference type="EMBL" id="MDP9845323.1"/>
    </source>
</evidence>
<comment type="caution">
    <text evidence="2">The sequence shown here is derived from an EMBL/GenBank/DDBJ whole genome shotgun (WGS) entry which is preliminary data.</text>
</comment>
<evidence type="ECO:0000313" key="3">
    <source>
        <dbReference type="Proteomes" id="UP001225356"/>
    </source>
</evidence>
<keyword evidence="3" id="KW-1185">Reference proteome</keyword>